<protein>
    <submittedName>
        <fullName evidence="1">Uncharacterized protein</fullName>
    </submittedName>
</protein>
<reference evidence="1 2" key="1">
    <citation type="submission" date="2020-04" db="EMBL/GenBank/DDBJ databases">
        <authorList>
            <person name="De Canck E."/>
        </authorList>
    </citation>
    <scope>NUCLEOTIDE SEQUENCE [LARGE SCALE GENOMIC DNA]</scope>
    <source>
        <strain evidence="1 2">LMG 27177</strain>
    </source>
</reference>
<organism evidence="1 2">
    <name type="scientific">Paraburkholderia fynbosensis</name>
    <dbReference type="NCBI Taxonomy" id="1200993"/>
    <lineage>
        <taxon>Bacteria</taxon>
        <taxon>Pseudomonadati</taxon>
        <taxon>Pseudomonadota</taxon>
        <taxon>Betaproteobacteria</taxon>
        <taxon>Burkholderiales</taxon>
        <taxon>Burkholderiaceae</taxon>
        <taxon>Paraburkholderia</taxon>
    </lineage>
</organism>
<evidence type="ECO:0000313" key="2">
    <source>
        <dbReference type="Proteomes" id="UP000494252"/>
    </source>
</evidence>
<dbReference type="EMBL" id="CADIKI010000006">
    <property type="protein sequence ID" value="CAB3789367.1"/>
    <property type="molecule type" value="Genomic_DNA"/>
</dbReference>
<dbReference type="Proteomes" id="UP000494252">
    <property type="component" value="Unassembled WGS sequence"/>
</dbReference>
<dbReference type="RefSeq" id="WP_175160138.1">
    <property type="nucleotide sequence ID" value="NZ_CADIKI010000006.1"/>
</dbReference>
<name>A0A6J5FY16_9BURK</name>
<accession>A0A6J5FY16</accession>
<gene>
    <name evidence="1" type="ORF">LMG27177_02648</name>
</gene>
<sequence length="61" mass="7187">MYIEHFKFLRTCGHNFFYVIESWIEDSMMIEVLTEEMQQQYLAFATPENFRAFAAAAAVQA</sequence>
<dbReference type="AlphaFoldDB" id="A0A6J5FY16"/>
<proteinExistence type="predicted"/>
<evidence type="ECO:0000313" key="1">
    <source>
        <dbReference type="EMBL" id="CAB3789367.1"/>
    </source>
</evidence>
<keyword evidence="2" id="KW-1185">Reference proteome</keyword>